<evidence type="ECO:0000256" key="4">
    <source>
        <dbReference type="ARBA" id="ARBA00023163"/>
    </source>
</evidence>
<dbReference type="EMBL" id="BQMJ01000006">
    <property type="protein sequence ID" value="GJQ09035.1"/>
    <property type="molecule type" value="Genomic_DNA"/>
</dbReference>
<dbReference type="AlphaFoldDB" id="A0A9C7PR75"/>
<dbReference type="GO" id="GO:0008270">
    <property type="term" value="F:zinc ion binding"/>
    <property type="evidence" value="ECO:0007669"/>
    <property type="project" value="UniProtKB-KW"/>
</dbReference>
<dbReference type="Pfam" id="PF22908">
    <property type="entry name" value="PHD_NSD"/>
    <property type="match status" value="1"/>
</dbReference>
<dbReference type="SMART" id="SM00249">
    <property type="entry name" value="PHD"/>
    <property type="match status" value="2"/>
</dbReference>
<comment type="caution">
    <text evidence="7">The sequence shown here is derived from an EMBL/GenBank/DDBJ whole genome shotgun (WGS) entry which is preliminary data.</text>
</comment>
<evidence type="ECO:0000256" key="2">
    <source>
        <dbReference type="ARBA" id="ARBA00022771"/>
    </source>
</evidence>
<keyword evidence="4" id="KW-0804">Transcription</keyword>
<reference evidence="7" key="1">
    <citation type="journal article" date="2022" name="Proc. Natl. Acad. Sci. U.S.A.">
        <title>Life cycle and functional genomics of the unicellular red alga Galdieria for elucidating algal and plant evolution and industrial use.</title>
        <authorList>
            <person name="Hirooka S."/>
            <person name="Itabashi T."/>
            <person name="Ichinose T.M."/>
            <person name="Onuma R."/>
            <person name="Fujiwara T."/>
            <person name="Yamashita S."/>
            <person name="Jong L.W."/>
            <person name="Tomita R."/>
            <person name="Iwane A.H."/>
            <person name="Miyagishima S.Y."/>
        </authorList>
    </citation>
    <scope>NUCLEOTIDE SEQUENCE</scope>
    <source>
        <strain evidence="7">NBRC 102759</strain>
    </source>
</reference>
<keyword evidence="1" id="KW-0479">Metal-binding</keyword>
<keyword evidence="8" id="KW-1185">Reference proteome</keyword>
<dbReference type="CDD" id="cd11725">
    <property type="entry name" value="ADDz_Dnmt3"/>
    <property type="match status" value="1"/>
</dbReference>
<evidence type="ECO:0000256" key="5">
    <source>
        <dbReference type="SAM" id="MobiDB-lite"/>
    </source>
</evidence>
<dbReference type="InterPro" id="IPR011011">
    <property type="entry name" value="Znf_FYVE_PHD"/>
</dbReference>
<dbReference type="InterPro" id="IPR001965">
    <property type="entry name" value="Znf_PHD"/>
</dbReference>
<feature type="region of interest" description="Disordered" evidence="5">
    <location>
        <begin position="429"/>
        <end position="476"/>
    </location>
</feature>
<dbReference type="GO" id="GO:0016715">
    <property type="term" value="F:oxidoreductase activity, acting on paired donors, with incorporation or reduction of molecular oxygen, reduced ascorbate as one donor, and incorporation of one atom of oxygen"/>
    <property type="evidence" value="ECO:0007669"/>
    <property type="project" value="InterPro"/>
</dbReference>
<dbReference type="PROSITE" id="PS00084">
    <property type="entry name" value="CU2_MONOOXYGENASE_1"/>
    <property type="match status" value="1"/>
</dbReference>
<keyword evidence="2" id="KW-0863">Zinc-finger</keyword>
<dbReference type="InterPro" id="IPR020611">
    <property type="entry name" value="Cu2_ascorb_mOase_CS-1"/>
</dbReference>
<evidence type="ECO:0000256" key="3">
    <source>
        <dbReference type="ARBA" id="ARBA00022833"/>
    </source>
</evidence>
<feature type="domain" description="Zinc finger PHD-type" evidence="6">
    <location>
        <begin position="278"/>
        <end position="321"/>
    </location>
</feature>
<dbReference type="GO" id="GO:0006355">
    <property type="term" value="P:regulation of DNA-templated transcription"/>
    <property type="evidence" value="ECO:0007669"/>
    <property type="project" value="InterPro"/>
</dbReference>
<dbReference type="OrthoDB" id="422362at2759"/>
<dbReference type="SUPFAM" id="SSF57903">
    <property type="entry name" value="FYVE/PHD zinc finger"/>
    <property type="match status" value="2"/>
</dbReference>
<gene>
    <name evidence="7" type="ORF">GpartN1_g826.t1</name>
</gene>
<dbReference type="Gene3D" id="3.30.40.10">
    <property type="entry name" value="Zinc/RING finger domain, C3HC4 (zinc finger)"/>
    <property type="match status" value="2"/>
</dbReference>
<feature type="compositionally biased region" description="Low complexity" evidence="5">
    <location>
        <begin position="446"/>
        <end position="457"/>
    </location>
</feature>
<dbReference type="CDD" id="cd15568">
    <property type="entry name" value="PHD5_NSD"/>
    <property type="match status" value="1"/>
</dbReference>
<dbReference type="InterPro" id="IPR013083">
    <property type="entry name" value="Znf_RING/FYVE/PHD"/>
</dbReference>
<feature type="domain" description="Zinc finger PHD-type" evidence="6">
    <location>
        <begin position="99"/>
        <end position="153"/>
    </location>
</feature>
<dbReference type="Proteomes" id="UP001061958">
    <property type="component" value="Unassembled WGS sequence"/>
</dbReference>
<dbReference type="InterPro" id="IPR055198">
    <property type="entry name" value="NSD_PHD"/>
</dbReference>
<feature type="region of interest" description="Disordered" evidence="5">
    <location>
        <begin position="399"/>
        <end position="418"/>
    </location>
</feature>
<evidence type="ECO:0000313" key="8">
    <source>
        <dbReference type="Proteomes" id="UP001061958"/>
    </source>
</evidence>
<name>A0A9C7PR75_9RHOD</name>
<evidence type="ECO:0000313" key="7">
    <source>
        <dbReference type="EMBL" id="GJQ09035.1"/>
    </source>
</evidence>
<organism evidence="7 8">
    <name type="scientific">Galdieria partita</name>
    <dbReference type="NCBI Taxonomy" id="83374"/>
    <lineage>
        <taxon>Eukaryota</taxon>
        <taxon>Rhodophyta</taxon>
        <taxon>Bangiophyceae</taxon>
        <taxon>Galdieriales</taxon>
        <taxon>Galdieriaceae</taxon>
        <taxon>Galdieria</taxon>
    </lineage>
</organism>
<dbReference type="Pfam" id="PF05066">
    <property type="entry name" value="HARE-HTH"/>
    <property type="match status" value="1"/>
</dbReference>
<reference evidence="7" key="2">
    <citation type="submission" date="2022-01" db="EMBL/GenBank/DDBJ databases">
        <authorList>
            <person name="Hirooka S."/>
            <person name="Miyagishima S.Y."/>
        </authorList>
    </citation>
    <scope>NUCLEOTIDE SEQUENCE</scope>
    <source>
        <strain evidence="7">NBRC 102759</strain>
    </source>
</reference>
<evidence type="ECO:0000256" key="1">
    <source>
        <dbReference type="ARBA" id="ARBA00022723"/>
    </source>
</evidence>
<proteinExistence type="predicted"/>
<protein>
    <recommendedName>
        <fullName evidence="6">Zinc finger PHD-type domain-containing protein</fullName>
    </recommendedName>
</protein>
<sequence length="596" mass="67885">MSVCGTSLESSQIPKWLLEEWIPSCPHDGNEVDSHPVSHLIPCAICLSLVPWNFSSIHPFIASHCIRLCRNCLESIEKRRMELADKGLLFSTMNANEQSCACCSSESKNSQALFTCAGCTRSYCKVCVTRILGEYAVATGLVQLQGWYCPLCVRFNVQAKETLKSSRKDQFVLLSLVSFAQARNWETPEALPQLIFRSLERKVVEFAFNNIAGPDDRVLERYENNFQQYCSWLNEREQSRWEQRKREREGKLLIPKKESIESNGVHRKTDESFIHHMLCFWCKEPEATITCSFPRCSKTYHRGCIMSEIVEGSDWICPWHACLSCGAVESNENILKKCRTCPISFCASHVPADKGLQGEEVYYYGDQYILCQRCTPFVERPSRRLKSCENSHSAVDMDNNVRTDNHKHASNHEMAKDWKRSRIEKTREESSQYLGIARREPRNRTSKAVSHSSVANHSVDDQEAVPSHRRAGRKPDDVNSRIIRLVAERAHQDVDMNTDKMMEYIQEDIESLGVSGPCRLAALYVLKKAGRPLTTAEIAERMVLEGLWYPTGATPVNTIAGLLSSDSKKVKEKNGSYTYFDRLGPSSFVYNRRGRG</sequence>
<keyword evidence="3" id="KW-0862">Zinc</keyword>
<evidence type="ECO:0000259" key="6">
    <source>
        <dbReference type="SMART" id="SM00249"/>
    </source>
</evidence>
<dbReference type="InterPro" id="IPR007759">
    <property type="entry name" value="Asxl_HARE-HTH"/>
</dbReference>
<accession>A0A9C7PR75</accession>